<evidence type="ECO:0000313" key="3">
    <source>
        <dbReference type="Proteomes" id="UP000230233"/>
    </source>
</evidence>
<keyword evidence="1" id="KW-0812">Transmembrane</keyword>
<evidence type="ECO:0008006" key="4">
    <source>
        <dbReference type="Google" id="ProtNLM"/>
    </source>
</evidence>
<evidence type="ECO:0000313" key="2">
    <source>
        <dbReference type="EMBL" id="PIC38900.1"/>
    </source>
</evidence>
<name>A0A2G5UH75_9PELO</name>
<accession>A0A2G5UH75</accession>
<comment type="caution">
    <text evidence="2">The sequence shown here is derived from an EMBL/GenBank/DDBJ whole genome shotgun (WGS) entry which is preliminary data.</text>
</comment>
<reference evidence="3" key="1">
    <citation type="submission" date="2017-10" db="EMBL/GenBank/DDBJ databases">
        <title>Rapid genome shrinkage in a self-fertile nematode reveals novel sperm competition proteins.</title>
        <authorList>
            <person name="Yin D."/>
            <person name="Schwarz E.M."/>
            <person name="Thomas C.G."/>
            <person name="Felde R.L."/>
            <person name="Korf I.F."/>
            <person name="Cutter A.D."/>
            <person name="Schartner C.M."/>
            <person name="Ralston E.J."/>
            <person name="Meyer B.J."/>
            <person name="Haag E.S."/>
        </authorList>
    </citation>
    <scope>NUCLEOTIDE SEQUENCE [LARGE SCALE GENOMIC DNA]</scope>
    <source>
        <strain evidence="3">JU1422</strain>
    </source>
</reference>
<feature type="transmembrane region" description="Helical" evidence="1">
    <location>
        <begin position="84"/>
        <end position="101"/>
    </location>
</feature>
<dbReference type="EMBL" id="PDUG01000003">
    <property type="protein sequence ID" value="PIC38900.1"/>
    <property type="molecule type" value="Genomic_DNA"/>
</dbReference>
<protein>
    <recommendedName>
        <fullName evidence="4">Transmembrane protein</fullName>
    </recommendedName>
</protein>
<feature type="transmembrane region" description="Helical" evidence="1">
    <location>
        <begin position="113"/>
        <end position="135"/>
    </location>
</feature>
<evidence type="ECO:0000256" key="1">
    <source>
        <dbReference type="SAM" id="Phobius"/>
    </source>
</evidence>
<dbReference type="AlphaFoldDB" id="A0A2G5UH75"/>
<keyword evidence="1" id="KW-1133">Transmembrane helix</keyword>
<proteinExistence type="predicted"/>
<keyword evidence="1" id="KW-0472">Membrane</keyword>
<keyword evidence="3" id="KW-1185">Reference proteome</keyword>
<dbReference type="Proteomes" id="UP000230233">
    <property type="component" value="Chromosome III"/>
</dbReference>
<gene>
    <name evidence="2" type="primary">Cnig_chr_III.g10764</name>
    <name evidence="2" type="ORF">B9Z55_010764</name>
</gene>
<organism evidence="2 3">
    <name type="scientific">Caenorhabditis nigoni</name>
    <dbReference type="NCBI Taxonomy" id="1611254"/>
    <lineage>
        <taxon>Eukaryota</taxon>
        <taxon>Metazoa</taxon>
        <taxon>Ecdysozoa</taxon>
        <taxon>Nematoda</taxon>
        <taxon>Chromadorea</taxon>
        <taxon>Rhabditida</taxon>
        <taxon>Rhabditina</taxon>
        <taxon>Rhabditomorpha</taxon>
        <taxon>Rhabditoidea</taxon>
        <taxon>Rhabditidae</taxon>
        <taxon>Peloderinae</taxon>
        <taxon>Caenorhabditis</taxon>
    </lineage>
</organism>
<sequence>MFDKREITRIKGCRDVFSAWISELRELYCFFVLSCLRDFLLGCRYQVPSWLEFVVALGFSFGSRGSLLSSASRHTIVHIIFRDFPWLPVISVSTMFFRVAFDVRCLLYPRFHVVVVICYWFMFVLVVVFQVRCLIIRN</sequence>